<evidence type="ECO:0000313" key="1">
    <source>
        <dbReference type="EMBL" id="PUD74961.1"/>
    </source>
</evidence>
<gene>
    <name evidence="1" type="ORF">C2R72_06435</name>
</gene>
<dbReference type="GO" id="GO:0004519">
    <property type="term" value="F:endonuclease activity"/>
    <property type="evidence" value="ECO:0007669"/>
    <property type="project" value="UniProtKB-KW"/>
</dbReference>
<keyword evidence="1" id="KW-0378">Hydrolase</keyword>
<proteinExistence type="predicted"/>
<dbReference type="EMBL" id="QBQT01000405">
    <property type="protein sequence ID" value="PUD74961.1"/>
    <property type="molecule type" value="Genomic_DNA"/>
</dbReference>
<keyword evidence="1" id="KW-0540">Nuclease</keyword>
<organism evidence="1 2">
    <name type="scientific">Helicobacter pylori</name>
    <name type="common">Campylobacter pylori</name>
    <dbReference type="NCBI Taxonomy" id="210"/>
    <lineage>
        <taxon>Bacteria</taxon>
        <taxon>Pseudomonadati</taxon>
        <taxon>Campylobacterota</taxon>
        <taxon>Epsilonproteobacteria</taxon>
        <taxon>Campylobacterales</taxon>
        <taxon>Helicobacteraceae</taxon>
        <taxon>Helicobacter</taxon>
    </lineage>
</organism>
<name>A0A2T6VAR9_HELPX</name>
<protein>
    <submittedName>
        <fullName evidence="1">Restriction endonuclease</fullName>
    </submittedName>
</protein>
<keyword evidence="1" id="KW-0255">Endonuclease</keyword>
<evidence type="ECO:0000313" key="2">
    <source>
        <dbReference type="Proteomes" id="UP000244700"/>
    </source>
</evidence>
<sequence length="61" mass="6953">MEKSLTELDRILIKKSKNGYSVLRKEWVDKNQVKQNENGEFYAILDKSSPARNVIENIGGG</sequence>
<accession>A0A2T6VAR9</accession>
<feature type="non-terminal residue" evidence="1">
    <location>
        <position position="61"/>
    </location>
</feature>
<reference evidence="1 2" key="1">
    <citation type="submission" date="2018-01" db="EMBL/GenBank/DDBJ databases">
        <title>Helicobacter pylori genome-wide association study shows promise for predicting gastric cancer risk.</title>
        <authorList>
            <person name="Berthenet E."/>
            <person name="Yahara K."/>
            <person name="Thorell K."/>
            <person name="Pascoe B."/>
            <person name="Meric G."/>
            <person name="Mikhail J.M."/>
            <person name="Engstrand L."/>
            <person name="Enroth H."/>
            <person name="Burette A."/>
            <person name="Megraud F."/>
            <person name="Atherton J."/>
            <person name="Smith S."/>
            <person name="Wilkinson T.S."/>
            <person name="Hitchings M.D."/>
            <person name="Falush D."/>
            <person name="Sheppard S.K."/>
        </authorList>
    </citation>
    <scope>NUCLEOTIDE SEQUENCE [LARGE SCALE GENOMIC DNA]</scope>
    <source>
        <strain evidence="1 2">GIL237</strain>
    </source>
</reference>
<comment type="caution">
    <text evidence="1">The sequence shown here is derived from an EMBL/GenBank/DDBJ whole genome shotgun (WGS) entry which is preliminary data.</text>
</comment>
<dbReference type="Proteomes" id="UP000244700">
    <property type="component" value="Unassembled WGS sequence"/>
</dbReference>
<dbReference type="AlphaFoldDB" id="A0A2T6VAR9"/>